<dbReference type="OrthoDB" id="408631at2759"/>
<protein>
    <recommendedName>
        <fullName evidence="3">Carboxylic ester hydrolase</fullName>
        <ecNumber evidence="3">3.1.1.-</ecNumber>
    </recommendedName>
</protein>
<evidence type="ECO:0000259" key="4">
    <source>
        <dbReference type="Pfam" id="PF00135"/>
    </source>
</evidence>
<evidence type="ECO:0000313" key="6">
    <source>
        <dbReference type="Proteomes" id="UP000325780"/>
    </source>
</evidence>
<dbReference type="Pfam" id="PF00135">
    <property type="entry name" value="COesterase"/>
    <property type="match status" value="1"/>
</dbReference>
<reference evidence="5 6" key="1">
    <citation type="submission" date="2019-04" db="EMBL/GenBank/DDBJ databases">
        <title>Friends and foes A comparative genomics study of 23 Aspergillus species from section Flavi.</title>
        <authorList>
            <consortium name="DOE Joint Genome Institute"/>
            <person name="Kjaerbolling I."/>
            <person name="Vesth T."/>
            <person name="Frisvad J.C."/>
            <person name="Nybo J.L."/>
            <person name="Theobald S."/>
            <person name="Kildgaard S."/>
            <person name="Isbrandt T."/>
            <person name="Kuo A."/>
            <person name="Sato A."/>
            <person name="Lyhne E.K."/>
            <person name="Kogle M.E."/>
            <person name="Wiebenga A."/>
            <person name="Kun R.S."/>
            <person name="Lubbers R.J."/>
            <person name="Makela M.R."/>
            <person name="Barry K."/>
            <person name="Chovatia M."/>
            <person name="Clum A."/>
            <person name="Daum C."/>
            <person name="Haridas S."/>
            <person name="He G."/>
            <person name="LaButti K."/>
            <person name="Lipzen A."/>
            <person name="Mondo S."/>
            <person name="Riley R."/>
            <person name="Salamov A."/>
            <person name="Simmons B.A."/>
            <person name="Magnuson J.K."/>
            <person name="Henrissat B."/>
            <person name="Mortensen U.H."/>
            <person name="Larsen T.O."/>
            <person name="Devries R.P."/>
            <person name="Grigoriev I.V."/>
            <person name="Machida M."/>
            <person name="Baker S.E."/>
            <person name="Andersen M.R."/>
        </authorList>
    </citation>
    <scope>NUCLEOTIDE SEQUENCE [LARGE SCALE GENOMIC DNA]</scope>
    <source>
        <strain evidence="5 6">IBT 18842</strain>
    </source>
</reference>
<dbReference type="PROSITE" id="PS00122">
    <property type="entry name" value="CARBOXYLESTERASE_B_1"/>
    <property type="match status" value="1"/>
</dbReference>
<dbReference type="PANTHER" id="PTHR11559">
    <property type="entry name" value="CARBOXYLESTERASE"/>
    <property type="match status" value="1"/>
</dbReference>
<comment type="similarity">
    <text evidence="1 3">Belongs to the type-B carboxylesterase/lipase family.</text>
</comment>
<dbReference type="SUPFAM" id="SSF53474">
    <property type="entry name" value="alpha/beta-Hydrolases"/>
    <property type="match status" value="1"/>
</dbReference>
<name>A0A5N6TEM2_ASPAV</name>
<dbReference type="GO" id="GO:0016787">
    <property type="term" value="F:hydrolase activity"/>
    <property type="evidence" value="ECO:0007669"/>
    <property type="project" value="UniProtKB-KW"/>
</dbReference>
<dbReference type="AlphaFoldDB" id="A0A5N6TEM2"/>
<keyword evidence="3" id="KW-0732">Signal</keyword>
<dbReference type="InterPro" id="IPR002018">
    <property type="entry name" value="CarbesteraseB"/>
</dbReference>
<evidence type="ECO:0000256" key="3">
    <source>
        <dbReference type="RuleBase" id="RU361235"/>
    </source>
</evidence>
<dbReference type="PROSITE" id="PS00941">
    <property type="entry name" value="CARBOXYLESTERASE_B_2"/>
    <property type="match status" value="1"/>
</dbReference>
<dbReference type="InterPro" id="IPR029058">
    <property type="entry name" value="AB_hydrolase_fold"/>
</dbReference>
<dbReference type="Gene3D" id="3.40.50.1820">
    <property type="entry name" value="alpha/beta hydrolase"/>
    <property type="match status" value="1"/>
</dbReference>
<feature type="chain" id="PRO_5031589431" description="Carboxylic ester hydrolase" evidence="3">
    <location>
        <begin position="22"/>
        <end position="565"/>
    </location>
</feature>
<dbReference type="InterPro" id="IPR050309">
    <property type="entry name" value="Type-B_Carboxylest/Lipase"/>
</dbReference>
<proteinExistence type="inferred from homology"/>
<dbReference type="InterPro" id="IPR019819">
    <property type="entry name" value="Carboxylesterase_B_CS"/>
</dbReference>
<dbReference type="EC" id="3.1.1.-" evidence="3"/>
<organism evidence="5 6">
    <name type="scientific">Aspergillus avenaceus</name>
    <dbReference type="NCBI Taxonomy" id="36643"/>
    <lineage>
        <taxon>Eukaryota</taxon>
        <taxon>Fungi</taxon>
        <taxon>Dikarya</taxon>
        <taxon>Ascomycota</taxon>
        <taxon>Pezizomycotina</taxon>
        <taxon>Eurotiomycetes</taxon>
        <taxon>Eurotiomycetidae</taxon>
        <taxon>Eurotiales</taxon>
        <taxon>Aspergillaceae</taxon>
        <taxon>Aspergillus</taxon>
        <taxon>Aspergillus subgen. Circumdati</taxon>
    </lineage>
</organism>
<evidence type="ECO:0000256" key="1">
    <source>
        <dbReference type="ARBA" id="ARBA00005964"/>
    </source>
</evidence>
<keyword evidence="2 3" id="KW-0378">Hydrolase</keyword>
<sequence>MRLLYAAYSLLLAALVRTCAAFKLPVVDLGYEIHQAFSLNESTGLYNFSNIRYAAPPLGNFRFRAPMPPKVDRTEVQTGVKGRVCPQGVPIWEAYILPQFLKSYFTNTPFNGSMNISDYPVVPVSDPRITEDCLFLDVVVPQKVFDRVQGKTAPLPKEKLAPVIVYFFGGGYVSGDKSFTDPSGLIARSQKCGKDGIIFVALNYRLGAFGWLAGHTVSKKGTPNAAFHDQRLGLTWVAQNIHLFGGDPDRVTVMGVSAGAGSLLHQLTAYKGLQGPNLFQQAVLQSPAWEPNFVKNGQERTTRRFLRILNVTTIDQARQLPSDKLISANTYQIAKSIYGSFTYGPVVDGSFAPGLPGELLARGQFDHNVKILNGHTTNEALMYTSPANFKENGFHEMLNNFPQLSKQLGETTANTLYPPFLGGAHGYKGWVERASLALSDICFQCHSYYVNHAYENNTYSYVFSIPPGMHWMDQPYTFYIKGEKSSRVNSPIFRVANETVAYILQDYITSFAQVGVPTSPLGPPLRKYGPENRVVMFELDNITGIYDPAANPRCLYWQTAFEGAR</sequence>
<dbReference type="EMBL" id="ML742429">
    <property type="protein sequence ID" value="KAE8144823.1"/>
    <property type="molecule type" value="Genomic_DNA"/>
</dbReference>
<evidence type="ECO:0000256" key="2">
    <source>
        <dbReference type="ARBA" id="ARBA00022801"/>
    </source>
</evidence>
<feature type="signal peptide" evidence="3">
    <location>
        <begin position="1"/>
        <end position="21"/>
    </location>
</feature>
<gene>
    <name evidence="5" type="ORF">BDV25DRAFT_165983</name>
</gene>
<dbReference type="Proteomes" id="UP000325780">
    <property type="component" value="Unassembled WGS sequence"/>
</dbReference>
<evidence type="ECO:0000313" key="5">
    <source>
        <dbReference type="EMBL" id="KAE8144823.1"/>
    </source>
</evidence>
<feature type="domain" description="Carboxylesterase type B" evidence="4">
    <location>
        <begin position="42"/>
        <end position="536"/>
    </location>
</feature>
<dbReference type="InterPro" id="IPR019826">
    <property type="entry name" value="Carboxylesterase_B_AS"/>
</dbReference>
<keyword evidence="6" id="KW-1185">Reference proteome</keyword>
<accession>A0A5N6TEM2</accession>